<proteinExistence type="predicted"/>
<reference evidence="1" key="1">
    <citation type="submission" date="2014-11" db="EMBL/GenBank/DDBJ databases">
        <authorList>
            <person name="Amaro Gonzalez C."/>
        </authorList>
    </citation>
    <scope>NUCLEOTIDE SEQUENCE</scope>
</reference>
<evidence type="ECO:0000313" key="1">
    <source>
        <dbReference type="EMBL" id="JAH22970.1"/>
    </source>
</evidence>
<protein>
    <submittedName>
        <fullName evidence="1">Uncharacterized protein</fullName>
    </submittedName>
</protein>
<reference evidence="1" key="2">
    <citation type="journal article" date="2015" name="Fish Shellfish Immunol.">
        <title>Early steps in the European eel (Anguilla anguilla)-Vibrio vulnificus interaction in the gills: Role of the RtxA13 toxin.</title>
        <authorList>
            <person name="Callol A."/>
            <person name="Pajuelo D."/>
            <person name="Ebbesson L."/>
            <person name="Teles M."/>
            <person name="MacKenzie S."/>
            <person name="Amaro C."/>
        </authorList>
    </citation>
    <scope>NUCLEOTIDE SEQUENCE</scope>
</reference>
<sequence length="28" mass="3282">MCLFMCSRLACLRNRQEFGSFCSQISLH</sequence>
<dbReference type="EMBL" id="GBXM01085607">
    <property type="protein sequence ID" value="JAH22970.1"/>
    <property type="molecule type" value="Transcribed_RNA"/>
</dbReference>
<dbReference type="AlphaFoldDB" id="A0A0E9R3C0"/>
<accession>A0A0E9R3C0</accession>
<organism evidence="1">
    <name type="scientific">Anguilla anguilla</name>
    <name type="common">European freshwater eel</name>
    <name type="synonym">Muraena anguilla</name>
    <dbReference type="NCBI Taxonomy" id="7936"/>
    <lineage>
        <taxon>Eukaryota</taxon>
        <taxon>Metazoa</taxon>
        <taxon>Chordata</taxon>
        <taxon>Craniata</taxon>
        <taxon>Vertebrata</taxon>
        <taxon>Euteleostomi</taxon>
        <taxon>Actinopterygii</taxon>
        <taxon>Neopterygii</taxon>
        <taxon>Teleostei</taxon>
        <taxon>Anguilliformes</taxon>
        <taxon>Anguillidae</taxon>
        <taxon>Anguilla</taxon>
    </lineage>
</organism>
<name>A0A0E9R3C0_ANGAN</name>